<evidence type="ECO:0000313" key="3">
    <source>
        <dbReference type="Proteomes" id="UP000287651"/>
    </source>
</evidence>
<dbReference type="AlphaFoldDB" id="A0A426ZLV9"/>
<sequence>MAVPHTSQLSCDAGTGWNRHPSPPSSPMWGGGRWGVDLRNPGNITARQLWSCATTPWSNTTVSAVPSMQNPSR</sequence>
<dbReference type="EMBL" id="AMZH03005983">
    <property type="protein sequence ID" value="RRT64979.1"/>
    <property type="molecule type" value="Genomic_DNA"/>
</dbReference>
<proteinExistence type="predicted"/>
<evidence type="ECO:0000313" key="2">
    <source>
        <dbReference type="EMBL" id="RRT64979.1"/>
    </source>
</evidence>
<accession>A0A426ZLV9</accession>
<feature type="region of interest" description="Disordered" evidence="1">
    <location>
        <begin position="1"/>
        <end position="34"/>
    </location>
</feature>
<feature type="compositionally biased region" description="Polar residues" evidence="1">
    <location>
        <begin position="1"/>
        <end position="10"/>
    </location>
</feature>
<comment type="caution">
    <text evidence="2">The sequence shown here is derived from an EMBL/GenBank/DDBJ whole genome shotgun (WGS) entry which is preliminary data.</text>
</comment>
<name>A0A426ZLV9_ENSVE</name>
<evidence type="ECO:0000256" key="1">
    <source>
        <dbReference type="SAM" id="MobiDB-lite"/>
    </source>
</evidence>
<protein>
    <submittedName>
        <fullName evidence="2">Uncharacterized protein</fullName>
    </submittedName>
</protein>
<organism evidence="2 3">
    <name type="scientific">Ensete ventricosum</name>
    <name type="common">Abyssinian banana</name>
    <name type="synonym">Musa ensete</name>
    <dbReference type="NCBI Taxonomy" id="4639"/>
    <lineage>
        <taxon>Eukaryota</taxon>
        <taxon>Viridiplantae</taxon>
        <taxon>Streptophyta</taxon>
        <taxon>Embryophyta</taxon>
        <taxon>Tracheophyta</taxon>
        <taxon>Spermatophyta</taxon>
        <taxon>Magnoliopsida</taxon>
        <taxon>Liliopsida</taxon>
        <taxon>Zingiberales</taxon>
        <taxon>Musaceae</taxon>
        <taxon>Ensete</taxon>
    </lineage>
</organism>
<dbReference type="Proteomes" id="UP000287651">
    <property type="component" value="Unassembled WGS sequence"/>
</dbReference>
<reference evidence="2 3" key="1">
    <citation type="journal article" date="2014" name="Agronomy (Basel)">
        <title>A Draft Genome Sequence for Ensete ventricosum, the Drought-Tolerant Tree Against Hunger.</title>
        <authorList>
            <person name="Harrison J."/>
            <person name="Moore K.A."/>
            <person name="Paszkiewicz K."/>
            <person name="Jones T."/>
            <person name="Grant M."/>
            <person name="Ambacheew D."/>
            <person name="Muzemil S."/>
            <person name="Studholme D.J."/>
        </authorList>
    </citation>
    <scope>NUCLEOTIDE SEQUENCE [LARGE SCALE GENOMIC DNA]</scope>
</reference>
<gene>
    <name evidence="2" type="ORF">B296_00019568</name>
</gene>